<dbReference type="OMA" id="GLYCIGW"/>
<name>A8XEX1_CAEBR</name>
<dbReference type="EMBL" id="HE600941">
    <property type="protein sequence ID" value="CAP31193.1"/>
    <property type="molecule type" value="Genomic_DNA"/>
</dbReference>
<feature type="transmembrane region" description="Helical" evidence="1">
    <location>
        <begin position="7"/>
        <end position="28"/>
    </location>
</feature>
<feature type="transmembrane region" description="Helical" evidence="1">
    <location>
        <begin position="192"/>
        <end position="212"/>
    </location>
</feature>
<dbReference type="RefSeq" id="XP_002636243.1">
    <property type="nucleotide sequence ID" value="XM_002636197.1"/>
</dbReference>
<dbReference type="HOGENOM" id="CLU_067413_0_0_1"/>
<dbReference type="InParanoid" id="A8XEX1"/>
<dbReference type="InterPro" id="IPR019429">
    <property type="entry name" value="7TM_GPCR_serpentine_rcpt_Sri"/>
</dbReference>
<feature type="transmembrane region" description="Helical" evidence="1">
    <location>
        <begin position="40"/>
        <end position="60"/>
    </location>
</feature>
<reference evidence="2 3" key="1">
    <citation type="journal article" date="2003" name="PLoS Biol.">
        <title>The genome sequence of Caenorhabditis briggsae: a platform for comparative genomics.</title>
        <authorList>
            <person name="Stein L.D."/>
            <person name="Bao Z."/>
            <person name="Blasiar D."/>
            <person name="Blumenthal T."/>
            <person name="Brent M.R."/>
            <person name="Chen N."/>
            <person name="Chinwalla A."/>
            <person name="Clarke L."/>
            <person name="Clee C."/>
            <person name="Coghlan A."/>
            <person name="Coulson A."/>
            <person name="D'Eustachio P."/>
            <person name="Fitch D.H."/>
            <person name="Fulton L.A."/>
            <person name="Fulton R.E."/>
            <person name="Griffiths-Jones S."/>
            <person name="Harris T.W."/>
            <person name="Hillier L.W."/>
            <person name="Kamath R."/>
            <person name="Kuwabara P.E."/>
            <person name="Mardis E.R."/>
            <person name="Marra M.A."/>
            <person name="Miner T.L."/>
            <person name="Minx P."/>
            <person name="Mullikin J.C."/>
            <person name="Plumb R.W."/>
            <person name="Rogers J."/>
            <person name="Schein J.E."/>
            <person name="Sohrmann M."/>
            <person name="Spieth J."/>
            <person name="Stajich J.E."/>
            <person name="Wei C."/>
            <person name="Willey D."/>
            <person name="Wilson R.K."/>
            <person name="Durbin R."/>
            <person name="Waterston R.H."/>
        </authorList>
    </citation>
    <scope>NUCLEOTIDE SEQUENCE [LARGE SCALE GENOMIC DNA]</scope>
    <source>
        <strain evidence="2 3">AF16</strain>
    </source>
</reference>
<organism evidence="2 3">
    <name type="scientific">Caenorhabditis briggsae</name>
    <dbReference type="NCBI Taxonomy" id="6238"/>
    <lineage>
        <taxon>Eukaryota</taxon>
        <taxon>Metazoa</taxon>
        <taxon>Ecdysozoa</taxon>
        <taxon>Nematoda</taxon>
        <taxon>Chromadorea</taxon>
        <taxon>Rhabditida</taxon>
        <taxon>Rhabditina</taxon>
        <taxon>Rhabditomorpha</taxon>
        <taxon>Rhabditoidea</taxon>
        <taxon>Rhabditidae</taxon>
        <taxon>Peloderinae</taxon>
        <taxon>Caenorhabditis</taxon>
    </lineage>
</organism>
<proteinExistence type="predicted"/>
<dbReference type="PANTHER" id="PTHR45830:SF17">
    <property type="entry name" value="G PROTEIN-COUPLED RECEPTOR"/>
    <property type="match status" value="1"/>
</dbReference>
<feature type="transmembrane region" description="Helical" evidence="1">
    <location>
        <begin position="218"/>
        <end position="242"/>
    </location>
</feature>
<evidence type="ECO:0000256" key="1">
    <source>
        <dbReference type="SAM" id="Phobius"/>
    </source>
</evidence>
<evidence type="ECO:0000313" key="4">
    <source>
        <dbReference type="WormBase" id="CBG12170"/>
    </source>
</evidence>
<dbReference type="FunCoup" id="A8XEX1">
    <property type="interactions" value="1"/>
</dbReference>
<dbReference type="eggNOG" id="ENOG502TJKU">
    <property type="taxonomic scope" value="Eukaryota"/>
</dbReference>
<reference evidence="2 3" key="2">
    <citation type="journal article" date="2011" name="PLoS Genet.">
        <title>Caenorhabditis briggsae recombinant inbred line genotypes reveal inter-strain incompatibility and the evolution of recombination.</title>
        <authorList>
            <person name="Ross J.A."/>
            <person name="Koboldt D.C."/>
            <person name="Staisch J.E."/>
            <person name="Chamberlin H.M."/>
            <person name="Gupta B.P."/>
            <person name="Miller R.D."/>
            <person name="Baird S.E."/>
            <person name="Haag E.S."/>
        </authorList>
    </citation>
    <scope>NUCLEOTIDE SEQUENCE [LARGE SCALE GENOMIC DNA]</scope>
    <source>
        <strain evidence="2 3">AF16</strain>
    </source>
</reference>
<dbReference type="GeneID" id="8578238"/>
<keyword evidence="1" id="KW-0472">Membrane</keyword>
<evidence type="ECO:0000313" key="2">
    <source>
        <dbReference type="EMBL" id="CAP31193.1"/>
    </source>
</evidence>
<dbReference type="KEGG" id="cbr:CBG_12170"/>
<dbReference type="WormBase" id="CBG12170">
    <property type="protein sequence ID" value="CBP49247"/>
    <property type="gene ID" value="WBGene00033161"/>
</dbReference>
<keyword evidence="3" id="KW-1185">Reference proteome</keyword>
<dbReference type="PANTHER" id="PTHR45830">
    <property type="entry name" value="SERPENTINE RECEPTOR, CLASS I"/>
    <property type="match status" value="1"/>
</dbReference>
<feature type="transmembrane region" description="Helical" evidence="1">
    <location>
        <begin position="136"/>
        <end position="164"/>
    </location>
</feature>
<feature type="transmembrane region" description="Helical" evidence="1">
    <location>
        <begin position="80"/>
        <end position="102"/>
    </location>
</feature>
<dbReference type="Proteomes" id="UP000008549">
    <property type="component" value="Unassembled WGS sequence"/>
</dbReference>
<evidence type="ECO:0000313" key="3">
    <source>
        <dbReference type="Proteomes" id="UP000008549"/>
    </source>
</evidence>
<keyword evidence="1" id="KW-1133">Transmembrane helix</keyword>
<gene>
    <name evidence="2 4" type="ORF">CBG12170</name>
    <name evidence="2" type="ORF">CBG_12170</name>
</gene>
<dbReference type="CTD" id="8578238"/>
<dbReference type="AlphaFoldDB" id="A8XEX1"/>
<protein>
    <submittedName>
        <fullName evidence="2">Protein CBG12170</fullName>
    </submittedName>
</protein>
<sequence>MRFTILCGYCIDTVILIPVPGIYCIGWLKNASDVMKVMYVAIFYFLFGLQGELLAILLFLKIGSVARPNSVFKLPAFFKLIFILLFISINHGFHWIVFYFTYTTRAELEIFIHDHFPYHEFLLRYQFLWMATSNKLYISLSALNLCSTGLIIVMIVLCYILVLYELEMTKSYLSKNRYQEHKRYSDEIGNHGILIFPFFAILPLCWFVQFFVLEQTDVSIPVSICFLIFITTPIPAMLFFLWRNPLYRMNFQKKFCKFRNNHIRTIPVGAQTI</sequence>
<accession>A8XEX1</accession>
<dbReference type="Pfam" id="PF10327">
    <property type="entry name" value="7TM_GPCR_Sri"/>
    <property type="match status" value="1"/>
</dbReference>
<keyword evidence="1" id="KW-0812">Transmembrane</keyword>